<dbReference type="InterPro" id="IPR004701">
    <property type="entry name" value="PTS_EIIA_man-typ"/>
</dbReference>
<dbReference type="GO" id="GO:0019563">
    <property type="term" value="P:glycerol catabolic process"/>
    <property type="evidence" value="ECO:0007669"/>
    <property type="project" value="InterPro"/>
</dbReference>
<dbReference type="InterPro" id="IPR012844">
    <property type="entry name" value="DhaM_N"/>
</dbReference>
<dbReference type="GeneID" id="93725612"/>
<comment type="function">
    <text evidence="2">Component of the dihydroxyacetone kinase complex, which is responsible for the phosphoenolpyruvate (PEP)-dependent phosphorylation of dihydroxyacetone. DhaM serves as the phosphoryl donor. Is phosphorylated by phosphoenolpyruvate in an EI- and HPr-dependent reaction, and a phosphorelay system on histidine residues finally leads to phosphoryl transfer to DhaL and dihydroxyacetone.</text>
</comment>
<dbReference type="PROSITE" id="PS51096">
    <property type="entry name" value="PTS_EIIA_TYPE_4"/>
    <property type="match status" value="1"/>
</dbReference>
<dbReference type="SUPFAM" id="SSF53062">
    <property type="entry name" value="PTS system fructose IIA component-like"/>
    <property type="match status" value="1"/>
</dbReference>
<evidence type="ECO:0000256" key="4">
    <source>
        <dbReference type="ARBA" id="ARBA00022679"/>
    </source>
</evidence>
<dbReference type="Proteomes" id="UP000293854">
    <property type="component" value="Unassembled WGS sequence"/>
</dbReference>
<evidence type="ECO:0000256" key="2">
    <source>
        <dbReference type="ARBA" id="ARBA00002788"/>
    </source>
</evidence>
<reference evidence="7 10" key="2">
    <citation type="submission" date="2021-01" db="EMBL/GenBank/DDBJ databases">
        <title>FDA dAtabase for Regulatory Grade micrObial Sequences (FDA-ARGOS): Supporting development and validation of Infectious Disease Dx tests.</title>
        <authorList>
            <person name="Sproer C."/>
            <person name="Gronow S."/>
            <person name="Severitt S."/>
            <person name="Schroder I."/>
            <person name="Tallon L."/>
            <person name="Sadzewicz L."/>
            <person name="Zhao X."/>
            <person name="Boylan J."/>
            <person name="Ott S."/>
            <person name="Bowen H."/>
            <person name="Vavikolanu K."/>
            <person name="Mehta A."/>
            <person name="Aluvathingal J."/>
            <person name="Nadendla S."/>
            <person name="Lowell S."/>
            <person name="Myers T."/>
            <person name="Yan Y."/>
            <person name="Sichtig H."/>
        </authorList>
    </citation>
    <scope>NUCLEOTIDE SEQUENCE [LARGE SCALE GENOMIC DNA]</scope>
    <source>
        <strain evidence="7 10">FDAARGOS_1148</strain>
    </source>
</reference>
<dbReference type="InterPro" id="IPR036662">
    <property type="entry name" value="PTS_EIIA_man-typ_sf"/>
</dbReference>
<dbReference type="OrthoDB" id="7065393at2"/>
<evidence type="ECO:0000313" key="7">
    <source>
        <dbReference type="EMBL" id="QQS82029.1"/>
    </source>
</evidence>
<dbReference type="EC" id="2.7.1.121" evidence="3"/>
<reference evidence="8 9" key="1">
    <citation type="submission" date="2018-11" db="EMBL/GenBank/DDBJ databases">
        <title>Genomic profiling of Staphylococcus species from a Poultry farm system in KwaZulu-Natal, South Africa.</title>
        <authorList>
            <person name="Amoako D.G."/>
            <person name="Somboro A.M."/>
            <person name="Abia A.L.K."/>
            <person name="Bester L.A."/>
            <person name="Essack S.Y."/>
        </authorList>
    </citation>
    <scope>NUCLEOTIDE SEQUENCE [LARGE SCALE GENOMIC DNA]</scope>
    <source>
        <strain evidence="8 9">SA11</strain>
    </source>
</reference>
<dbReference type="PANTHER" id="PTHR38594">
    <property type="entry name" value="PEP-DEPENDENT DIHYDROXYACETONE KINASE, PHOSPHORYL DONOR SUBUNIT DHAM"/>
    <property type="match status" value="1"/>
</dbReference>
<evidence type="ECO:0000313" key="10">
    <source>
        <dbReference type="Proteomes" id="UP000595942"/>
    </source>
</evidence>
<feature type="domain" description="PTS EIIA type-4" evidence="6">
    <location>
        <begin position="1"/>
        <end position="120"/>
    </location>
</feature>
<dbReference type="Proteomes" id="UP000595942">
    <property type="component" value="Chromosome"/>
</dbReference>
<evidence type="ECO:0000256" key="1">
    <source>
        <dbReference type="ARBA" id="ARBA00001113"/>
    </source>
</evidence>
<dbReference type="EMBL" id="RQTE01000117">
    <property type="protein sequence ID" value="RZI02192.1"/>
    <property type="molecule type" value="Genomic_DNA"/>
</dbReference>
<dbReference type="Gene3D" id="3.40.50.510">
    <property type="entry name" value="Phosphotransferase system, mannose-type IIA component"/>
    <property type="match status" value="1"/>
</dbReference>
<name>A0A143PCB0_9STAP</name>
<accession>A0A143PCB0</accession>
<sequence length="120" mass="12965">MTSIIVVSHSEEIAYGIQKLIAQMTEGVEVIAVGGSDGTIGTSFEPIQQAIEGLKDDAICFYDLGSAEMNLDMAIEMYDGDYRVEKIEAPIVEGSFLASVNISTGKDYGEVVEAVESEYR</sequence>
<evidence type="ECO:0000256" key="5">
    <source>
        <dbReference type="ARBA" id="ARBA00046577"/>
    </source>
</evidence>
<evidence type="ECO:0000313" key="8">
    <source>
        <dbReference type="EMBL" id="RZI02192.1"/>
    </source>
</evidence>
<dbReference type="NCBIfam" id="TIGR02364">
    <property type="entry name" value="dha_pts"/>
    <property type="match status" value="1"/>
</dbReference>
<keyword evidence="10" id="KW-1185">Reference proteome</keyword>
<protein>
    <recommendedName>
        <fullName evidence="3">phosphoenolpyruvate--glycerone phosphotransferase</fullName>
        <ecNumber evidence="3">2.7.1.121</ecNumber>
    </recommendedName>
</protein>
<dbReference type="GO" id="GO:0047324">
    <property type="term" value="F:phosphoenolpyruvate-glycerone phosphotransferase activity"/>
    <property type="evidence" value="ECO:0007669"/>
    <property type="project" value="UniProtKB-EC"/>
</dbReference>
<dbReference type="RefSeq" id="WP_047132552.1">
    <property type="nucleotide sequence ID" value="NZ_CP015114.1"/>
</dbReference>
<dbReference type="InterPro" id="IPR039643">
    <property type="entry name" value="DhaM"/>
</dbReference>
<dbReference type="GO" id="GO:0009401">
    <property type="term" value="P:phosphoenolpyruvate-dependent sugar phosphotransferase system"/>
    <property type="evidence" value="ECO:0007669"/>
    <property type="project" value="InterPro"/>
</dbReference>
<evidence type="ECO:0000313" key="9">
    <source>
        <dbReference type="Proteomes" id="UP000293854"/>
    </source>
</evidence>
<evidence type="ECO:0000259" key="6">
    <source>
        <dbReference type="PROSITE" id="PS51096"/>
    </source>
</evidence>
<gene>
    <name evidence="8" type="primary">dhaM</name>
    <name evidence="8" type="ORF">EIG99_06890</name>
    <name evidence="7" type="ORF">I6J05_08850</name>
</gene>
<proteinExistence type="predicted"/>
<dbReference type="KEGG" id="scv:A4G25_09650"/>
<dbReference type="GO" id="GO:0016020">
    <property type="term" value="C:membrane"/>
    <property type="evidence" value="ECO:0007669"/>
    <property type="project" value="InterPro"/>
</dbReference>
<comment type="subunit">
    <text evidence="5">Homodimer. The dihydroxyacetone kinase complex is composed of a homodimer of DhaM, a homodimer of DhaK and the subunit DhaL.</text>
</comment>
<dbReference type="AlphaFoldDB" id="A0A143PCB0"/>
<dbReference type="Pfam" id="PF03610">
    <property type="entry name" value="EIIA-man"/>
    <property type="match status" value="1"/>
</dbReference>
<dbReference type="EMBL" id="CP068073">
    <property type="protein sequence ID" value="QQS82029.1"/>
    <property type="molecule type" value="Genomic_DNA"/>
</dbReference>
<keyword evidence="8" id="KW-0418">Kinase</keyword>
<evidence type="ECO:0000256" key="3">
    <source>
        <dbReference type="ARBA" id="ARBA00012095"/>
    </source>
</evidence>
<dbReference type="PANTHER" id="PTHR38594:SF1">
    <property type="entry name" value="PEP-DEPENDENT DIHYDROXYACETONE KINASE, PHOSPHORYL DONOR SUBUNIT DHAM"/>
    <property type="match status" value="1"/>
</dbReference>
<comment type="catalytic activity">
    <reaction evidence="1">
        <text>dihydroxyacetone + phosphoenolpyruvate = dihydroxyacetone phosphate + pyruvate</text>
        <dbReference type="Rhea" id="RHEA:18381"/>
        <dbReference type="ChEBI" id="CHEBI:15361"/>
        <dbReference type="ChEBI" id="CHEBI:16016"/>
        <dbReference type="ChEBI" id="CHEBI:57642"/>
        <dbReference type="ChEBI" id="CHEBI:58702"/>
        <dbReference type="EC" id="2.7.1.121"/>
    </reaction>
</comment>
<keyword evidence="4 8" id="KW-0808">Transferase</keyword>
<organism evidence="8 9">
    <name type="scientific">Staphylococcus condimenti</name>
    <dbReference type="NCBI Taxonomy" id="70255"/>
    <lineage>
        <taxon>Bacteria</taxon>
        <taxon>Bacillati</taxon>
        <taxon>Bacillota</taxon>
        <taxon>Bacilli</taxon>
        <taxon>Bacillales</taxon>
        <taxon>Staphylococcaceae</taxon>
        <taxon>Staphylococcus</taxon>
    </lineage>
</organism>